<dbReference type="PANTHER" id="PTHR45339">
    <property type="entry name" value="HYBRID SIGNAL TRANSDUCTION HISTIDINE KINASE J"/>
    <property type="match status" value="1"/>
</dbReference>
<dbReference type="Pfam" id="PF00072">
    <property type="entry name" value="Response_reg"/>
    <property type="match status" value="1"/>
</dbReference>
<evidence type="ECO:0000256" key="4">
    <source>
        <dbReference type="ARBA" id="ARBA00024867"/>
    </source>
</evidence>
<name>A0AA45WTB7_9CLOT</name>
<evidence type="ECO:0000256" key="1">
    <source>
        <dbReference type="ARBA" id="ARBA00018672"/>
    </source>
</evidence>
<dbReference type="PANTHER" id="PTHR45339:SF1">
    <property type="entry name" value="HYBRID SIGNAL TRANSDUCTION HISTIDINE KINASE J"/>
    <property type="match status" value="1"/>
</dbReference>
<feature type="modified residue" description="4-aspartylphosphate" evidence="5">
    <location>
        <position position="55"/>
    </location>
</feature>
<evidence type="ECO:0000256" key="5">
    <source>
        <dbReference type="PROSITE-ProRule" id="PRU00169"/>
    </source>
</evidence>
<accession>A0AA45WTB7</accession>
<gene>
    <name evidence="7" type="ORF">SAMN06296020_101510</name>
</gene>
<dbReference type="PROSITE" id="PS50110">
    <property type="entry name" value="RESPONSE_REGULATORY"/>
    <property type="match status" value="1"/>
</dbReference>
<sequence length="88" mass="10190">MRILIAEDDLGSRVYMQHFLKCFGECDLTADGIETVDAFLMAWEEGEPYDLICLDIMMPKLDGLKVLKIIRDLEKKDRLKKISRQPSL</sequence>
<keyword evidence="3" id="KW-0902">Two-component regulatory system</keyword>
<dbReference type="Gene3D" id="3.40.50.2300">
    <property type="match status" value="1"/>
</dbReference>
<dbReference type="GO" id="GO:0000160">
    <property type="term" value="P:phosphorelay signal transduction system"/>
    <property type="evidence" value="ECO:0007669"/>
    <property type="project" value="UniProtKB-KW"/>
</dbReference>
<keyword evidence="8" id="KW-1185">Reference proteome</keyword>
<dbReference type="Proteomes" id="UP001158066">
    <property type="component" value="Unassembled WGS sequence"/>
</dbReference>
<protein>
    <recommendedName>
        <fullName evidence="1">Stage 0 sporulation protein A homolog</fullName>
    </recommendedName>
</protein>
<dbReference type="SUPFAM" id="SSF52172">
    <property type="entry name" value="CheY-like"/>
    <property type="match status" value="1"/>
</dbReference>
<comment type="caution">
    <text evidence="7">The sequence shown here is derived from an EMBL/GenBank/DDBJ whole genome shotgun (WGS) entry which is preliminary data.</text>
</comment>
<evidence type="ECO:0000313" key="8">
    <source>
        <dbReference type="Proteomes" id="UP001158066"/>
    </source>
</evidence>
<dbReference type="InterPro" id="IPR001789">
    <property type="entry name" value="Sig_transdc_resp-reg_receiver"/>
</dbReference>
<keyword evidence="2 5" id="KW-0597">Phosphoprotein</keyword>
<evidence type="ECO:0000259" key="6">
    <source>
        <dbReference type="PROSITE" id="PS50110"/>
    </source>
</evidence>
<evidence type="ECO:0000256" key="2">
    <source>
        <dbReference type="ARBA" id="ARBA00022553"/>
    </source>
</evidence>
<dbReference type="InterPro" id="IPR011006">
    <property type="entry name" value="CheY-like_superfamily"/>
</dbReference>
<reference evidence="7" key="1">
    <citation type="submission" date="2017-05" db="EMBL/GenBank/DDBJ databases">
        <authorList>
            <person name="Varghese N."/>
            <person name="Submissions S."/>
        </authorList>
    </citation>
    <scope>NUCLEOTIDE SEQUENCE</scope>
    <source>
        <strain evidence="7">Su22</strain>
    </source>
</reference>
<comment type="function">
    <text evidence="4">May play the central regulatory role in sporulation. It may be an element of the effector pathway responsible for the activation of sporulation genes in response to nutritional stress. Spo0A may act in concert with spo0H (a sigma factor) to control the expression of some genes that are critical to the sporulation process.</text>
</comment>
<feature type="domain" description="Response regulatory" evidence="6">
    <location>
        <begin position="2"/>
        <end position="88"/>
    </location>
</feature>
<organism evidence="7 8">
    <name type="scientific">Anoxynatronum buryatiense</name>
    <dbReference type="NCBI Taxonomy" id="489973"/>
    <lineage>
        <taxon>Bacteria</taxon>
        <taxon>Bacillati</taxon>
        <taxon>Bacillota</taxon>
        <taxon>Clostridia</taxon>
        <taxon>Eubacteriales</taxon>
        <taxon>Clostridiaceae</taxon>
        <taxon>Anoxynatronum</taxon>
    </lineage>
</organism>
<proteinExistence type="predicted"/>
<evidence type="ECO:0000256" key="3">
    <source>
        <dbReference type="ARBA" id="ARBA00023012"/>
    </source>
</evidence>
<evidence type="ECO:0000313" key="7">
    <source>
        <dbReference type="EMBL" id="SMP41424.1"/>
    </source>
</evidence>
<dbReference type="AlphaFoldDB" id="A0AA45WTB7"/>
<dbReference type="EMBL" id="FXUF01000001">
    <property type="protein sequence ID" value="SMP41424.1"/>
    <property type="molecule type" value="Genomic_DNA"/>
</dbReference>